<protein>
    <submittedName>
        <fullName evidence="2">Uncharacterized protein</fullName>
    </submittedName>
</protein>
<reference evidence="2" key="1">
    <citation type="submission" date="2023-08" db="EMBL/GenBank/DDBJ databases">
        <authorList>
            <person name="Chen Y."/>
            <person name="Shah S."/>
            <person name="Dougan E. K."/>
            <person name="Thang M."/>
            <person name="Chan C."/>
        </authorList>
    </citation>
    <scope>NUCLEOTIDE SEQUENCE</scope>
</reference>
<accession>A0AA36IN48</accession>
<gene>
    <name evidence="2" type="ORF">EVOR1521_LOCUS16176</name>
</gene>
<feature type="region of interest" description="Disordered" evidence="1">
    <location>
        <begin position="418"/>
        <end position="469"/>
    </location>
</feature>
<feature type="region of interest" description="Disordered" evidence="1">
    <location>
        <begin position="274"/>
        <end position="297"/>
    </location>
</feature>
<feature type="region of interest" description="Disordered" evidence="1">
    <location>
        <begin position="101"/>
        <end position="132"/>
    </location>
</feature>
<evidence type="ECO:0000313" key="2">
    <source>
        <dbReference type="EMBL" id="CAJ1390871.1"/>
    </source>
</evidence>
<organism evidence="2 3">
    <name type="scientific">Effrenium voratum</name>
    <dbReference type="NCBI Taxonomy" id="2562239"/>
    <lineage>
        <taxon>Eukaryota</taxon>
        <taxon>Sar</taxon>
        <taxon>Alveolata</taxon>
        <taxon>Dinophyceae</taxon>
        <taxon>Suessiales</taxon>
        <taxon>Symbiodiniaceae</taxon>
        <taxon>Effrenium</taxon>
    </lineage>
</organism>
<dbReference type="EMBL" id="CAUJNA010002162">
    <property type="protein sequence ID" value="CAJ1390871.1"/>
    <property type="molecule type" value="Genomic_DNA"/>
</dbReference>
<feature type="compositionally biased region" description="Basic residues" evidence="1">
    <location>
        <begin position="277"/>
        <end position="294"/>
    </location>
</feature>
<keyword evidence="3" id="KW-1185">Reference proteome</keyword>
<feature type="compositionally biased region" description="Basic and acidic residues" evidence="1">
    <location>
        <begin position="426"/>
        <end position="438"/>
    </location>
</feature>
<proteinExistence type="predicted"/>
<name>A0AA36IN48_9DINO</name>
<evidence type="ECO:0000256" key="1">
    <source>
        <dbReference type="SAM" id="MobiDB-lite"/>
    </source>
</evidence>
<comment type="caution">
    <text evidence="2">The sequence shown here is derived from an EMBL/GenBank/DDBJ whole genome shotgun (WGS) entry which is preliminary data.</text>
</comment>
<feature type="compositionally biased region" description="Polar residues" evidence="1">
    <location>
        <begin position="116"/>
        <end position="126"/>
    </location>
</feature>
<feature type="compositionally biased region" description="Basic residues" evidence="1">
    <location>
        <begin position="439"/>
        <end position="456"/>
    </location>
</feature>
<dbReference type="Proteomes" id="UP001178507">
    <property type="component" value="Unassembled WGS sequence"/>
</dbReference>
<dbReference type="AlphaFoldDB" id="A0AA36IN48"/>
<evidence type="ECO:0000313" key="3">
    <source>
        <dbReference type="Proteomes" id="UP001178507"/>
    </source>
</evidence>
<sequence length="469" mass="52091">MVSLMPADSIDEDSDVATGWLKLAELLKQASAALDRVGDASVFSDLHRYKEDKAKIEESATTVAQVAAGLKRGEGAKAAKVAATSTSLIDKLAAIAGGKIASQSDSPGRLIKSKCSESPHSSQRSKSPVEGVAEEDIQEFVTTHALDEWVGEALMMLSPSQRHSVLHPPLNMERARNPNGVVMSRVKQVAPIEERVQMFVKVNDLAEGVVDRLSTLTADQCEAVMDSGLKIQRAANPSGVAMSRISEVLRTMGDRGGRPLHLHPRSDANYRLEIRHKNGGKSRRSRSRKRRRRHAEVDDMPQDVRRLMEELGLEDWCGEVLRRLSLWQRQAVVRELGNMRGVRNPSGVVMSRIKQVATPEELLTIFVDLNSLDRAVEAKLWELTPEQRMEVLAPGIFVQNVRNTSTAVRSRIANVLEGRSAMTRPPRHEPGMDEGPGRERRKHHRSASRQKRRRHGGGSGSSESRRRRR</sequence>